<reference evidence="5 6" key="1">
    <citation type="submission" date="2019-09" db="EMBL/GenBank/DDBJ databases">
        <title>The hologenome of the rock-dwelling lichen Lasallia pustulata.</title>
        <authorList>
            <person name="Greshake Tzovaras B."/>
            <person name="Segers F."/>
            <person name="Bicker A."/>
            <person name="Dal Grande F."/>
            <person name="Otte J."/>
            <person name="Hankeln T."/>
            <person name="Schmitt I."/>
            <person name="Ebersberger I."/>
        </authorList>
    </citation>
    <scope>NUCLEOTIDE SEQUENCE [LARGE SCALE GENOMIC DNA]</scope>
    <source>
        <strain evidence="5">A1-1</strain>
    </source>
</reference>
<dbReference type="InterPro" id="IPR020946">
    <property type="entry name" value="Flavin_mOase-like"/>
</dbReference>
<dbReference type="EMBL" id="VXIT01000008">
    <property type="protein sequence ID" value="KAA6410895.1"/>
    <property type="molecule type" value="Genomic_DNA"/>
</dbReference>
<dbReference type="PANTHER" id="PTHR42877:SF10">
    <property type="entry name" value="L-ORNITHINE N(5)-OXYGENASE"/>
    <property type="match status" value="1"/>
</dbReference>
<dbReference type="PANTHER" id="PTHR42877">
    <property type="entry name" value="L-ORNITHINE N(5)-MONOOXYGENASE-RELATED"/>
    <property type="match status" value="1"/>
</dbReference>
<dbReference type="GO" id="GO:0050661">
    <property type="term" value="F:NADP binding"/>
    <property type="evidence" value="ECO:0007669"/>
    <property type="project" value="InterPro"/>
</dbReference>
<dbReference type="Gene3D" id="3.50.50.60">
    <property type="entry name" value="FAD/NAD(P)-binding domain"/>
    <property type="match status" value="3"/>
</dbReference>
<keyword evidence="2" id="KW-0285">Flavoprotein</keyword>
<evidence type="ECO:0000313" key="5">
    <source>
        <dbReference type="EMBL" id="KAA6410895.1"/>
    </source>
</evidence>
<dbReference type="GO" id="GO:0004499">
    <property type="term" value="F:N,N-dimethylaniline monooxygenase activity"/>
    <property type="evidence" value="ECO:0007669"/>
    <property type="project" value="InterPro"/>
</dbReference>
<evidence type="ECO:0000256" key="2">
    <source>
        <dbReference type="ARBA" id="ARBA00022630"/>
    </source>
</evidence>
<comment type="caution">
    <text evidence="5">The sequence shown here is derived from an EMBL/GenBank/DDBJ whole genome shotgun (WGS) entry which is preliminary data.</text>
</comment>
<keyword evidence="4" id="KW-0560">Oxidoreductase</keyword>
<evidence type="ECO:0000256" key="3">
    <source>
        <dbReference type="ARBA" id="ARBA00022827"/>
    </source>
</evidence>
<dbReference type="SUPFAM" id="SSF51905">
    <property type="entry name" value="FAD/NAD(P)-binding domain"/>
    <property type="match status" value="2"/>
</dbReference>
<proteinExistence type="inferred from homology"/>
<sequence length="631" mass="71341">MSSETIRVVNGYDQGAYTYYPVLIVGAGESGIAMACRLKEELGFDQFRIFDRQSGMGGTWWINRYPGVACDIPAVFYSFSFCPNNKWTTFHPSGQEIVKYLHGVCEKYEIVDKIQLNTQVTEVRWLEDEEIWEVTLTHMFPGTGDLSEHERKEKIAKGGRESVYMRDEIVRAKIVASAAGGLVEPRGWPDRIPGRETFEGDIFHSARWDYDVNLNGKDVIVVGTGCSAAQFLPRLTKAPFNAKSVTQIMRSPPWVVPRPLPPFGAEAWEKWSPVLFDKIPGLSRVFRTFLFAIGELDFFKIFHNSPFNQRSRAKMEADLLRHMRKNVPKKYHEILTPDYGVGCKRRIFDATWFPGLNDPTVDLTTQPLTSVQAKTVTLGPGRTYPDPQITSSTARMDEVTLPADTIILANGFDVTTWLHPLRVRGKGGKYMHDVWDERGGPQAYMGAAMDGFPNFFIIFGPNTATGHSSVILASENMANYCLKFMKPLLKGDVKTFEVTHEAEVAWTREIQKSLKDTVWMSGGCRSWYKTPDGWNAVVYPYSQMDYTIKCMFPKWRDWHIQYTPKGLLKRRVWQALKYVAFAAAIVGVYRARRGGVALAAMPDLLRVLGRSAVLRVLDGLQRFGGKVAGMV</sequence>
<dbReference type="AlphaFoldDB" id="A0A5M8PN66"/>
<dbReference type="InterPro" id="IPR051209">
    <property type="entry name" value="FAD-bind_Monooxygenase_sf"/>
</dbReference>
<name>A0A5M8PN66_9LECA</name>
<protein>
    <submittedName>
        <fullName evidence="5">FAD NAD(P)-binding domain-containing</fullName>
    </submittedName>
</protein>
<organism evidence="5 6">
    <name type="scientific">Lasallia pustulata</name>
    <dbReference type="NCBI Taxonomy" id="136370"/>
    <lineage>
        <taxon>Eukaryota</taxon>
        <taxon>Fungi</taxon>
        <taxon>Dikarya</taxon>
        <taxon>Ascomycota</taxon>
        <taxon>Pezizomycotina</taxon>
        <taxon>Lecanoromycetes</taxon>
        <taxon>OSLEUM clade</taxon>
        <taxon>Umbilicariomycetidae</taxon>
        <taxon>Umbilicariales</taxon>
        <taxon>Umbilicariaceae</taxon>
        <taxon>Lasallia</taxon>
    </lineage>
</organism>
<evidence type="ECO:0000256" key="1">
    <source>
        <dbReference type="ARBA" id="ARBA00010139"/>
    </source>
</evidence>
<comment type="similarity">
    <text evidence="1">Belongs to the FAD-binding monooxygenase family.</text>
</comment>
<keyword evidence="3" id="KW-0274">FAD</keyword>
<dbReference type="Pfam" id="PF00743">
    <property type="entry name" value="FMO-like"/>
    <property type="match status" value="1"/>
</dbReference>
<dbReference type="InterPro" id="IPR036188">
    <property type="entry name" value="FAD/NAD-bd_sf"/>
</dbReference>
<evidence type="ECO:0000313" key="6">
    <source>
        <dbReference type="Proteomes" id="UP000324767"/>
    </source>
</evidence>
<dbReference type="Proteomes" id="UP000324767">
    <property type="component" value="Unassembled WGS sequence"/>
</dbReference>
<dbReference type="GO" id="GO:0050660">
    <property type="term" value="F:flavin adenine dinucleotide binding"/>
    <property type="evidence" value="ECO:0007669"/>
    <property type="project" value="InterPro"/>
</dbReference>
<gene>
    <name evidence="5" type="ORF">FRX48_05205</name>
</gene>
<accession>A0A5M8PN66</accession>
<dbReference type="OrthoDB" id="3971593at2759"/>
<evidence type="ECO:0000256" key="4">
    <source>
        <dbReference type="ARBA" id="ARBA00023002"/>
    </source>
</evidence>